<gene>
    <name evidence="3" type="primary">ymdB</name>
    <name evidence="3" type="ORF">SCULI_v1c08240</name>
</gene>
<accession>W6AHH7</accession>
<keyword evidence="4" id="KW-1185">Reference proteome</keyword>
<organism evidence="3 4">
    <name type="scientific">Spiroplasma culicicola AES-1</name>
    <dbReference type="NCBI Taxonomy" id="1276246"/>
    <lineage>
        <taxon>Bacteria</taxon>
        <taxon>Bacillati</taxon>
        <taxon>Mycoplasmatota</taxon>
        <taxon>Mollicutes</taxon>
        <taxon>Entomoplasmatales</taxon>
        <taxon>Spiroplasmataceae</taxon>
        <taxon>Spiroplasma</taxon>
    </lineage>
</organism>
<feature type="binding site" evidence="2">
    <location>
        <position position="39"/>
    </location>
    <ligand>
        <name>Fe cation</name>
        <dbReference type="ChEBI" id="CHEBI:24875"/>
        <label>1</label>
    </ligand>
</feature>
<evidence type="ECO:0000313" key="4">
    <source>
        <dbReference type="Proteomes" id="UP000019267"/>
    </source>
</evidence>
<feature type="binding site" evidence="2">
    <location>
        <position position="39"/>
    </location>
    <ligand>
        <name>Fe cation</name>
        <dbReference type="ChEBI" id="CHEBI:24875"/>
        <label>2</label>
    </ligand>
</feature>
<dbReference type="InterPro" id="IPR029052">
    <property type="entry name" value="Metallo-depent_PP-like"/>
</dbReference>
<dbReference type="Gene3D" id="3.60.21.10">
    <property type="match status" value="1"/>
</dbReference>
<feature type="binding site" evidence="2">
    <location>
        <position position="67"/>
    </location>
    <ligand>
        <name>Fe cation</name>
        <dbReference type="ChEBI" id="CHEBI:24875"/>
        <label>2</label>
    </ligand>
</feature>
<dbReference type="EMBL" id="CP006681">
    <property type="protein sequence ID" value="AHI53164.1"/>
    <property type="molecule type" value="Genomic_DNA"/>
</dbReference>
<feature type="binding site" evidence="2">
    <location>
        <position position="175"/>
    </location>
    <ligand>
        <name>Fe cation</name>
        <dbReference type="ChEBI" id="CHEBI:24875"/>
        <label>1</label>
    </ligand>
</feature>
<evidence type="ECO:0000256" key="1">
    <source>
        <dbReference type="PIRSR" id="PIRSR004789-50"/>
    </source>
</evidence>
<dbReference type="GO" id="GO:0004113">
    <property type="term" value="F:2',3'-cyclic-nucleotide 3'-phosphodiesterase activity"/>
    <property type="evidence" value="ECO:0007669"/>
    <property type="project" value="TreeGrafter"/>
</dbReference>
<dbReference type="CDD" id="cd07382">
    <property type="entry name" value="MPP_DR1281"/>
    <property type="match status" value="1"/>
</dbReference>
<dbReference type="Proteomes" id="UP000019267">
    <property type="component" value="Chromosome"/>
</dbReference>
<dbReference type="SUPFAM" id="SSF56300">
    <property type="entry name" value="Metallo-dependent phosphatases"/>
    <property type="match status" value="1"/>
</dbReference>
<dbReference type="PIRSF" id="PIRSF004789">
    <property type="entry name" value="DR1281"/>
    <property type="match status" value="1"/>
</dbReference>
<dbReference type="PANTHER" id="PTHR36303">
    <property type="entry name" value="2',3'-CYCLIC-NUCLEOTIDE 2'-PHOSPHODIESTERASE"/>
    <property type="match status" value="1"/>
</dbReference>
<dbReference type="PATRIC" id="fig|1276246.3.peg.820"/>
<name>W6AHH7_9MOLU</name>
<feature type="binding site" evidence="2">
    <location>
        <position position="8"/>
    </location>
    <ligand>
        <name>Fe cation</name>
        <dbReference type="ChEBI" id="CHEBI:24875"/>
        <label>1</label>
    </ligand>
</feature>
<dbReference type="GO" id="GO:0046872">
    <property type="term" value="F:metal ion binding"/>
    <property type="evidence" value="ECO:0007669"/>
    <property type="project" value="UniProtKB-KW"/>
</dbReference>
<dbReference type="InterPro" id="IPR005235">
    <property type="entry name" value="YmdB-like"/>
</dbReference>
<evidence type="ECO:0000313" key="3">
    <source>
        <dbReference type="EMBL" id="AHI53164.1"/>
    </source>
</evidence>
<dbReference type="PANTHER" id="PTHR36303:SF1">
    <property type="entry name" value="2',3'-CYCLIC-NUCLEOTIDE 2'-PHOSPHODIESTERASE"/>
    <property type="match status" value="1"/>
</dbReference>
<feature type="binding site" evidence="2">
    <location>
        <position position="173"/>
    </location>
    <ligand>
        <name>Fe cation</name>
        <dbReference type="ChEBI" id="CHEBI:24875"/>
        <label>2</label>
    </ligand>
</feature>
<dbReference type="OrthoDB" id="9801109at2"/>
<protein>
    <submittedName>
        <fullName evidence="3">Putative metallophosphatase</fullName>
    </submittedName>
</protein>
<dbReference type="RefSeq" id="WP_025363391.1">
    <property type="nucleotide sequence ID" value="NZ_CP006681.1"/>
</dbReference>
<feature type="binding site" evidence="2">
    <location>
        <position position="40"/>
    </location>
    <ligand>
        <name>Fe cation</name>
        <dbReference type="ChEBI" id="CHEBI:24875"/>
        <label>1</label>
    </ligand>
</feature>
<dbReference type="Pfam" id="PF13277">
    <property type="entry name" value="YmdB"/>
    <property type="match status" value="1"/>
</dbReference>
<reference evidence="3 4" key="1">
    <citation type="journal article" date="2014" name="Genome Biol. Evol.">
        <title>Molecular evolution of the substrate utilization strategies and putative virulence factors in mosquito-associated Spiroplasma species.</title>
        <authorList>
            <person name="Chang T.H."/>
            <person name="Lo W.S."/>
            <person name="Ku C."/>
            <person name="Chen L.L."/>
            <person name="Kuo C.H."/>
        </authorList>
    </citation>
    <scope>NUCLEOTIDE SEQUENCE [LARGE SCALE GENOMIC DNA]</scope>
    <source>
        <strain evidence="3">AES-1</strain>
    </source>
</reference>
<proteinExistence type="predicted"/>
<dbReference type="STRING" id="1276246.SCULI_v1c08240"/>
<dbReference type="NCBIfam" id="TIGR00282">
    <property type="entry name" value="TIGR00282 family metallophosphoesterase"/>
    <property type="match status" value="1"/>
</dbReference>
<dbReference type="KEGG" id="scq:SCULI_v1c08240"/>
<sequence length="253" mass="28184">MNILVIGDIYSKPGRDVLEKELKNIVVEHNIDFIIANGENISHGKGINKNHYDFLKALNVDVITTGNHVFKVKETIEFIGQTSDLLRPMNLNSYLPGKGTILVEKNNVKIRVTNLMGKTFMEHVNNPYEVMDQLLEKDNSDIHIVDFHAEASAEKMAFAYNYDGQISALVGTHTHVPTADETILSKGTAYITDIGMSGAQNSIIGANPDEVIHKEKTGLPTKFKPSENSGILRAVKIEFKNNKAIKIERIEKN</sequence>
<evidence type="ECO:0000256" key="2">
    <source>
        <dbReference type="PIRSR" id="PIRSR004789-51"/>
    </source>
</evidence>
<dbReference type="AlphaFoldDB" id="W6AHH7"/>
<feature type="active site" description="Proton donor" evidence="1">
    <location>
        <position position="68"/>
    </location>
</feature>
<dbReference type="HOGENOM" id="CLU_068238_0_0_14"/>
<feature type="binding site" evidence="2">
    <location>
        <position position="148"/>
    </location>
    <ligand>
        <name>Fe cation</name>
        <dbReference type="ChEBI" id="CHEBI:24875"/>
        <label>2</label>
    </ligand>
</feature>
<dbReference type="eggNOG" id="COG1692">
    <property type="taxonomic scope" value="Bacteria"/>
</dbReference>
<keyword evidence="2" id="KW-0479">Metal-binding</keyword>